<keyword evidence="3" id="KW-1185">Reference proteome</keyword>
<evidence type="ECO:0000313" key="3">
    <source>
        <dbReference type="Proteomes" id="UP000316621"/>
    </source>
</evidence>
<reference evidence="2 3" key="1">
    <citation type="journal article" date="2018" name="Science">
        <title>The opium poppy genome and morphinan production.</title>
        <authorList>
            <person name="Guo L."/>
            <person name="Winzer T."/>
            <person name="Yang X."/>
            <person name="Li Y."/>
            <person name="Ning Z."/>
            <person name="He Z."/>
            <person name="Teodor R."/>
            <person name="Lu Y."/>
            <person name="Bowser T.A."/>
            <person name="Graham I.A."/>
            <person name="Ye K."/>
        </authorList>
    </citation>
    <scope>NUCLEOTIDE SEQUENCE [LARGE SCALE GENOMIC DNA]</scope>
    <source>
        <strain evidence="3">cv. HN1</strain>
        <tissue evidence="2">Leaves</tissue>
    </source>
</reference>
<organism evidence="2 3">
    <name type="scientific">Papaver somniferum</name>
    <name type="common">Opium poppy</name>
    <dbReference type="NCBI Taxonomy" id="3469"/>
    <lineage>
        <taxon>Eukaryota</taxon>
        <taxon>Viridiplantae</taxon>
        <taxon>Streptophyta</taxon>
        <taxon>Embryophyta</taxon>
        <taxon>Tracheophyta</taxon>
        <taxon>Spermatophyta</taxon>
        <taxon>Magnoliopsida</taxon>
        <taxon>Ranunculales</taxon>
        <taxon>Papaveraceae</taxon>
        <taxon>Papaveroideae</taxon>
        <taxon>Papaver</taxon>
    </lineage>
</organism>
<keyword evidence="1" id="KW-0472">Membrane</keyword>
<dbReference type="EMBL" id="CM010719">
    <property type="protein sequence ID" value="RZC60356.1"/>
    <property type="molecule type" value="Genomic_DNA"/>
</dbReference>
<proteinExistence type="predicted"/>
<keyword evidence="1" id="KW-0812">Transmembrane</keyword>
<dbReference type="Gramene" id="RZC60356">
    <property type="protein sequence ID" value="RZC60356"/>
    <property type="gene ID" value="C5167_022103"/>
</dbReference>
<keyword evidence="1" id="KW-1133">Transmembrane helix</keyword>
<accession>A0A4Y7JIH8</accession>
<feature type="transmembrane region" description="Helical" evidence="1">
    <location>
        <begin position="138"/>
        <end position="157"/>
    </location>
</feature>
<evidence type="ECO:0000313" key="2">
    <source>
        <dbReference type="EMBL" id="RZC60356.1"/>
    </source>
</evidence>
<dbReference type="Proteomes" id="UP000316621">
    <property type="component" value="Chromosome 5"/>
</dbReference>
<name>A0A4Y7JIH8_PAPSO</name>
<evidence type="ECO:0000256" key="1">
    <source>
        <dbReference type="SAM" id="Phobius"/>
    </source>
</evidence>
<gene>
    <name evidence="2" type="ORF">C5167_022103</name>
</gene>
<sequence>MAVVHYTVYTPPTSRITRTKHANTNFLSSHLVVSKKNTHTRRTLNPSHFSKTKCSYNGKLCRWNNDAETEYPDITGSCFPTSLGFQLGQEVLLIGDPTKVQRRKQIVYAVHAEWDLECTNLLKFLNFIIPLEMQHSPIYYAEMVVLILVLCLGYGLLDKTGISAIKERTSIGNYRHLVDFALNRRNFKSDMTVNAVIDICKYVRVIIKDNTTCSNVPDILKSVYLSPSPSISGNSSQPSSTLDHDDLVTAFSKVSTSGDSSENAANPTR</sequence>
<protein>
    <submittedName>
        <fullName evidence="2">Uncharacterized protein</fullName>
    </submittedName>
</protein>
<dbReference type="AlphaFoldDB" id="A0A4Y7JIH8"/>